<dbReference type="EMBL" id="ARYJ01000008">
    <property type="protein sequence ID" value="KCZ87377.1"/>
    <property type="molecule type" value="Genomic_DNA"/>
</dbReference>
<accession>A0A059F9V0</accession>
<name>A0A059F9V0_9PROT</name>
<dbReference type="RefSeq" id="WP_035582859.1">
    <property type="nucleotide sequence ID" value="NZ_ARYJ01000008.1"/>
</dbReference>
<protein>
    <submittedName>
        <fullName evidence="1">Uncharacterized protein</fullName>
    </submittedName>
</protein>
<comment type="caution">
    <text evidence="1">The sequence shown here is derived from an EMBL/GenBank/DDBJ whole genome shotgun (WGS) entry which is preliminary data.</text>
</comment>
<evidence type="ECO:0000313" key="1">
    <source>
        <dbReference type="EMBL" id="KCZ87377.1"/>
    </source>
</evidence>
<proteinExistence type="predicted"/>
<dbReference type="AlphaFoldDB" id="A0A059F9V0"/>
<dbReference type="OrthoDB" id="9889444at2"/>
<reference evidence="1 2" key="1">
    <citation type="journal article" date="2014" name="Antonie Van Leeuwenhoek">
        <title>Hyphomonas beringensis sp. nov. and Hyphomonas chukchiensis sp. nov., isolated from surface seawater of the Bering Sea and Chukchi Sea.</title>
        <authorList>
            <person name="Li C."/>
            <person name="Lai Q."/>
            <person name="Li G."/>
            <person name="Dong C."/>
            <person name="Wang J."/>
            <person name="Liao Y."/>
            <person name="Shao Z."/>
        </authorList>
    </citation>
    <scope>NUCLEOTIDE SEQUENCE [LARGE SCALE GENOMIC DNA]</scope>
    <source>
        <strain evidence="1 2">VP2</strain>
    </source>
</reference>
<sequence length="248" mass="27784">MKKMFSALIYCLGLLTLTVGLYVSSFYLVRGGLIRPHERPVEPNSHPMRPIYNAFFYPMRWFSANGASFQSSPTKIYYGRLEKFRSVGERNGSTSSVELDSAEGGYLMIGFTGRQALVQSLSQIEPGTYLKIKFGRALDQKSDRFINRLVGFEVIDLMEDPRIPQKEFTAQELDRIDNLHNSLSADDRMCVNAFLEEYRDAVFEHCMQAGYAQNIGGGCAHVVGRGVNTAVIEQALEKCGHPASQTTD</sequence>
<dbReference type="STRING" id="1280952.HJA_12595"/>
<evidence type="ECO:0000313" key="2">
    <source>
        <dbReference type="Proteomes" id="UP000024816"/>
    </source>
</evidence>
<dbReference type="Proteomes" id="UP000024816">
    <property type="component" value="Unassembled WGS sequence"/>
</dbReference>
<organism evidence="1 2">
    <name type="scientific">Hyphomonas jannaschiana VP2</name>
    <dbReference type="NCBI Taxonomy" id="1280952"/>
    <lineage>
        <taxon>Bacteria</taxon>
        <taxon>Pseudomonadati</taxon>
        <taxon>Pseudomonadota</taxon>
        <taxon>Alphaproteobacteria</taxon>
        <taxon>Hyphomonadales</taxon>
        <taxon>Hyphomonadaceae</taxon>
        <taxon>Hyphomonas</taxon>
    </lineage>
</organism>
<gene>
    <name evidence="1" type="ORF">HJA_12595</name>
</gene>
<keyword evidence="2" id="KW-1185">Reference proteome</keyword>
<dbReference type="PATRIC" id="fig|1280952.3.peg.2519"/>